<proteinExistence type="predicted"/>
<evidence type="ECO:0000313" key="2">
    <source>
        <dbReference type="Proteomes" id="UP000449092"/>
    </source>
</evidence>
<sequence>MAQEKFLWTRHCEMKMRYYRLSPSLIKRVIRYPQRTEEGIIENGIAVMRKAQSKRYSEVWALCVLVNTSQLRVITAWRYPGKSPERNPIPEEILREVRTVL</sequence>
<evidence type="ECO:0008006" key="3">
    <source>
        <dbReference type="Google" id="ProtNLM"/>
    </source>
</evidence>
<dbReference type="Proteomes" id="UP000449092">
    <property type="component" value="Unassembled WGS sequence"/>
</dbReference>
<dbReference type="AlphaFoldDB" id="A0A845D8V8"/>
<gene>
    <name evidence="1" type="ORF">F4X82_00145</name>
</gene>
<comment type="caution">
    <text evidence="1">The sequence shown here is derived from an EMBL/GenBank/DDBJ whole genome shotgun (WGS) entry which is preliminary data.</text>
</comment>
<dbReference type="EMBL" id="VXOY01000002">
    <property type="protein sequence ID" value="MYE37922.1"/>
    <property type="molecule type" value="Genomic_DNA"/>
</dbReference>
<protein>
    <recommendedName>
        <fullName evidence="3">DUF4258 domain-containing protein</fullName>
    </recommendedName>
</protein>
<name>A0A845D8V8_9BACT</name>
<organism evidence="1 2">
    <name type="scientific">Candidatus Spechtbacteria bacterium SB0662_bin_43</name>
    <dbReference type="NCBI Taxonomy" id="2604897"/>
    <lineage>
        <taxon>Bacteria</taxon>
        <taxon>Candidatus Spechtiibacteriota</taxon>
    </lineage>
</organism>
<evidence type="ECO:0000313" key="1">
    <source>
        <dbReference type="EMBL" id="MYE37922.1"/>
    </source>
</evidence>
<accession>A0A845D8V8</accession>
<reference evidence="1 2" key="1">
    <citation type="submission" date="2019-09" db="EMBL/GenBank/DDBJ databases">
        <title>Characterisation of the sponge microbiome using genome-centric metagenomics.</title>
        <authorList>
            <person name="Engelberts J.P."/>
            <person name="Robbins S.J."/>
            <person name="De Goeij J.M."/>
            <person name="Aranda M."/>
            <person name="Bell S.C."/>
            <person name="Webster N.S."/>
        </authorList>
    </citation>
    <scope>NUCLEOTIDE SEQUENCE [LARGE SCALE GENOMIC DNA]</scope>
    <source>
        <strain evidence="1">SB0662_bin_43</strain>
    </source>
</reference>